<evidence type="ECO:0000313" key="6">
    <source>
        <dbReference type="EMBL" id="PIC52940.1"/>
    </source>
</evidence>
<keyword evidence="1" id="KW-0949">S-adenosyl-L-methionine</keyword>
<dbReference type="GO" id="GO:0003724">
    <property type="term" value="F:RNA helicase activity"/>
    <property type="evidence" value="ECO:0007669"/>
    <property type="project" value="InterPro"/>
</dbReference>
<keyword evidence="2" id="KW-0479">Metal-binding</keyword>
<dbReference type="GO" id="GO:0000184">
    <property type="term" value="P:nuclear-transcribed mRNA catabolic process, nonsense-mediated decay"/>
    <property type="evidence" value="ECO:0007669"/>
    <property type="project" value="InterPro"/>
</dbReference>
<evidence type="ECO:0000256" key="3">
    <source>
        <dbReference type="SAM" id="MobiDB-lite"/>
    </source>
</evidence>
<dbReference type="Pfam" id="PF25378">
    <property type="entry name" value="PUA_NSUN2"/>
    <property type="match status" value="1"/>
</dbReference>
<protein>
    <submittedName>
        <fullName evidence="6">Uncharacterized protein</fullName>
    </submittedName>
</protein>
<dbReference type="AlphaFoldDB" id="A0A2G5VMQ8"/>
<dbReference type="STRING" id="1611254.A0A2G5VMQ8"/>
<dbReference type="Proteomes" id="UP000230233">
    <property type="component" value="Chromosome I"/>
</dbReference>
<accession>A0A2G5VMQ8</accession>
<dbReference type="PANTHER" id="PTHR22808">
    <property type="entry name" value="NCL1 YEAST -RELATED NOL1/NOP2/FMU SUN DOMAIN-CONTAINING"/>
    <property type="match status" value="1"/>
</dbReference>
<dbReference type="Pfam" id="PF25376">
    <property type="entry name" value="Pre-PUA_NSUN2"/>
    <property type="match status" value="1"/>
</dbReference>
<dbReference type="EMBL" id="PDUG01000001">
    <property type="protein sequence ID" value="PIC52940.1"/>
    <property type="molecule type" value="Genomic_DNA"/>
</dbReference>
<reference evidence="7" key="1">
    <citation type="submission" date="2017-10" db="EMBL/GenBank/DDBJ databases">
        <title>Rapid genome shrinkage in a self-fertile nematode reveals novel sperm competition proteins.</title>
        <authorList>
            <person name="Yin D."/>
            <person name="Schwarz E.M."/>
            <person name="Thomas C.G."/>
            <person name="Felde R.L."/>
            <person name="Korf I.F."/>
            <person name="Cutter A.D."/>
            <person name="Schartner C.M."/>
            <person name="Ralston E.J."/>
            <person name="Meyer B.J."/>
            <person name="Haag E.S."/>
        </authorList>
    </citation>
    <scope>NUCLEOTIDE SEQUENCE [LARGE SCALE GENOMIC DNA]</scope>
    <source>
        <strain evidence="7">JU1422</strain>
    </source>
</reference>
<dbReference type="CDD" id="cd21400">
    <property type="entry name" value="ZBD_UPF1-like"/>
    <property type="match status" value="1"/>
</dbReference>
<comment type="caution">
    <text evidence="1">Lacks conserved residue(s) required for the propagation of feature annotation.</text>
</comment>
<dbReference type="GO" id="GO:0000049">
    <property type="term" value="F:tRNA binding"/>
    <property type="evidence" value="ECO:0007669"/>
    <property type="project" value="TreeGrafter"/>
</dbReference>
<keyword evidence="2" id="KW-0862">Zinc</keyword>
<evidence type="ECO:0000259" key="4">
    <source>
        <dbReference type="PROSITE" id="PS51686"/>
    </source>
</evidence>
<dbReference type="PROSITE" id="PS51997">
    <property type="entry name" value="UPF1_CH_RICH"/>
    <property type="match status" value="1"/>
</dbReference>
<dbReference type="InterPro" id="IPR001678">
    <property type="entry name" value="MeTrfase_RsmB-F_NOP2_dom"/>
</dbReference>
<evidence type="ECO:0000259" key="5">
    <source>
        <dbReference type="PROSITE" id="PS51997"/>
    </source>
</evidence>
<dbReference type="InterPro" id="IPR057286">
    <property type="entry name" value="PUA_NSUN2"/>
</dbReference>
<feature type="compositionally biased region" description="Polar residues" evidence="3">
    <location>
        <begin position="410"/>
        <end position="429"/>
    </location>
</feature>
<feature type="compositionally biased region" description="Basic and acidic residues" evidence="3">
    <location>
        <begin position="242"/>
        <end position="257"/>
    </location>
</feature>
<keyword evidence="1" id="KW-0694">RNA-binding</keyword>
<dbReference type="InterPro" id="IPR018999">
    <property type="entry name" value="UPF1_CH/ZBD"/>
</dbReference>
<proteinExistence type="inferred from homology"/>
<dbReference type="InterPro" id="IPR023267">
    <property type="entry name" value="RCMT"/>
</dbReference>
<feature type="domain" description="Upf1" evidence="5">
    <location>
        <begin position="451"/>
        <end position="608"/>
    </location>
</feature>
<evidence type="ECO:0000313" key="7">
    <source>
        <dbReference type="Proteomes" id="UP000230233"/>
    </source>
</evidence>
<keyword evidence="1" id="KW-0489">Methyltransferase</keyword>
<dbReference type="GO" id="GO:0008270">
    <property type="term" value="F:zinc ion binding"/>
    <property type="evidence" value="ECO:0007669"/>
    <property type="project" value="UniProtKB-UniRule"/>
</dbReference>
<dbReference type="InterPro" id="IPR057285">
    <property type="entry name" value="Pre-PUA_NSUN2"/>
</dbReference>
<gene>
    <name evidence="6" type="primary">Cnig_chr_I.g2843</name>
    <name evidence="6" type="ORF">B9Z55_002843</name>
</gene>
<evidence type="ECO:0000256" key="1">
    <source>
        <dbReference type="PROSITE-ProRule" id="PRU01023"/>
    </source>
</evidence>
<feature type="region of interest" description="Disordered" evidence="3">
    <location>
        <begin position="410"/>
        <end position="447"/>
    </location>
</feature>
<feature type="region of interest" description="Disordered" evidence="3">
    <location>
        <begin position="242"/>
        <end position="273"/>
    </location>
</feature>
<organism evidence="6 7">
    <name type="scientific">Caenorhabditis nigoni</name>
    <dbReference type="NCBI Taxonomy" id="1611254"/>
    <lineage>
        <taxon>Eukaryota</taxon>
        <taxon>Metazoa</taxon>
        <taxon>Ecdysozoa</taxon>
        <taxon>Nematoda</taxon>
        <taxon>Chromadorea</taxon>
        <taxon>Rhabditida</taxon>
        <taxon>Rhabditina</taxon>
        <taxon>Rhabditomorpha</taxon>
        <taxon>Rhabditoidea</taxon>
        <taxon>Rhabditidae</taxon>
        <taxon>Peloderinae</taxon>
        <taxon>Caenorhabditis</taxon>
    </lineage>
</organism>
<feature type="region of interest" description="C4" evidence="2">
    <location>
        <begin position="519"/>
        <end position="549"/>
    </location>
</feature>
<dbReference type="GO" id="GO:0005524">
    <property type="term" value="F:ATP binding"/>
    <property type="evidence" value="ECO:0007669"/>
    <property type="project" value="InterPro"/>
</dbReference>
<dbReference type="GO" id="GO:0016428">
    <property type="term" value="F:tRNA (cytidine-5-)-methyltransferase activity"/>
    <property type="evidence" value="ECO:0007669"/>
    <property type="project" value="TreeGrafter"/>
</dbReference>
<dbReference type="GO" id="GO:0005737">
    <property type="term" value="C:cytoplasm"/>
    <property type="evidence" value="ECO:0007669"/>
    <property type="project" value="InterPro"/>
</dbReference>
<dbReference type="PANTHER" id="PTHR22808:SF1">
    <property type="entry name" value="RNA CYTOSINE-C(5)-METHYLTRANSFERASE NSUN2-RELATED"/>
    <property type="match status" value="1"/>
</dbReference>
<comment type="similarity">
    <text evidence="1">Belongs to the class I-like SAM-binding methyltransferase superfamily. RsmB/NOP family.</text>
</comment>
<keyword evidence="1" id="KW-0808">Transferase</keyword>
<comment type="caution">
    <text evidence="6">The sequence shown here is derived from an EMBL/GenBank/DDBJ whole genome shotgun (WGS) entry which is preliminary data.</text>
</comment>
<dbReference type="PROSITE" id="PS51686">
    <property type="entry name" value="SAM_MT_RSMB_NOP"/>
    <property type="match status" value="1"/>
</dbReference>
<name>A0A2G5VMQ8_9PELO</name>
<dbReference type="GO" id="GO:0030488">
    <property type="term" value="P:tRNA methylation"/>
    <property type="evidence" value="ECO:0007669"/>
    <property type="project" value="TreeGrafter"/>
</dbReference>
<feature type="region of interest" description="CC/SHH/C" evidence="2">
    <location>
        <begin position="473"/>
        <end position="501"/>
    </location>
</feature>
<keyword evidence="7" id="KW-1185">Reference proteome</keyword>
<dbReference type="OrthoDB" id="6093671at2759"/>
<sequence>MRITPHAQDTGGFFVALIEKVDESNFDGSAANGPAWKKKKMFKDEPFTFLKLDDERWHDIRNHYGVDESFKYQNLFSRRLESNDANSRQLFYANDAIKNFVKENMAKVSIQNAGMKMFSRTEGKVENTRFRLSQEGIRYLFKFMNKQKVKIGAEDMLHMLKSEENLVPLEKSTCKEDVRKQQNGTVVVYCDEDEPVCTWVCYHTIAPYISKEERLHLLRMMGVDCAEIELLMKSKRKEKAAQDREAAWARKEEEAKAGGEPSTSSDAAPEAAVAPEVSIPDVFRWNSSHHGVSSGSSLQQGTSQLRTKVAGYEGFGDASGPPKKTMDLKNEFLPWTRAHPQSRPQQSRRTRRTSSILQIKLNFPLGPINIDDSDDGYGKSQGEILTFVDTDDCAMTAATQDSQFDLDNRFSVPTQSSQTTDLLQGTDGTSDLPFHDVEDESDSEKSLIEDQTKLPEHACRYCGISDSLCVAKCTVCMKWFCNSNDGTRGGHIVHHMVRSQHKEAYTHKDYPCGDTQLECYRCASKNVFNLGFIPGKKDQVVVIICRTPCANLAFQNDDNWSPEDWKSVIAEKQLLSWIVNVPSEEQVARARKITAQQAIRLEELWREQPEATLDDLNRPGLDREPDHVQLKYMDAHQYAKIFRPLVAIEAEYDRRMKESASQAVGTVRWEHGLRQSVLAFFHLPQFADGVMIHRLNLLFFHSTRPKSDHLFVS</sequence>
<feature type="region of interest" description="C3H" evidence="2">
    <location>
        <begin position="459"/>
        <end position="491"/>
    </location>
</feature>
<dbReference type="GO" id="GO:0005634">
    <property type="term" value="C:nucleus"/>
    <property type="evidence" value="ECO:0007669"/>
    <property type="project" value="TreeGrafter"/>
</dbReference>
<dbReference type="Pfam" id="PF09416">
    <property type="entry name" value="UPF1_Zn_bind"/>
    <property type="match status" value="1"/>
</dbReference>
<keyword evidence="2" id="KW-0863">Zinc-finger</keyword>
<evidence type="ECO:0000256" key="2">
    <source>
        <dbReference type="PROSITE-ProRule" id="PRU01341"/>
    </source>
</evidence>
<feature type="domain" description="SAM-dependent MTase RsmB/NOP-type" evidence="4">
    <location>
        <begin position="1"/>
        <end position="21"/>
    </location>
</feature>